<dbReference type="PANTHER" id="PTHR46579:SF1">
    <property type="entry name" value="F5_8 TYPE C DOMAIN-CONTAINING PROTEIN"/>
    <property type="match status" value="1"/>
</dbReference>
<accession>A0A8S2S8W9</accession>
<organism evidence="2 3">
    <name type="scientific">Didymodactylos carnosus</name>
    <dbReference type="NCBI Taxonomy" id="1234261"/>
    <lineage>
        <taxon>Eukaryota</taxon>
        <taxon>Metazoa</taxon>
        <taxon>Spiralia</taxon>
        <taxon>Gnathifera</taxon>
        <taxon>Rotifera</taxon>
        <taxon>Eurotatoria</taxon>
        <taxon>Bdelloidea</taxon>
        <taxon>Philodinida</taxon>
        <taxon>Philodinidae</taxon>
        <taxon>Didymodactylos</taxon>
    </lineage>
</organism>
<protein>
    <submittedName>
        <fullName evidence="2">Uncharacterized protein</fullName>
    </submittedName>
</protein>
<gene>
    <name evidence="1" type="ORF">OVA965_LOCUS32070</name>
    <name evidence="2" type="ORF">TMI583_LOCUS32916</name>
</gene>
<sequence>YLSKLQYLTFECTGNTEFLDGYYWQRVLSTSLIQLKTFHLYIELYYYSYPFDLNYIITCFQNKYYRDHNWHFEYVYEQEKEHFRFYSLPYYQNKISIIAEENGRTKGLSGPRPFYALKHFNIVHGYIIDEMHGVHLGVFKRMLNMWCRNHSDPWSIKQHTTTINDLCGKVFVPSGIGRTLRSITYYSRWKANECRLFLLCYYPTLISFLSETYYQHLLLFVHSIFLLCKHRLTDDDVREAHYLLIQFVKNYELLYGFEEMASVMHDLLHIACTVYLYGPLHGYSAFGFEDLNGAFVEAVHGMKLPSTQILNSFIWWQKWMWVHENEKSTKSTICEFINKTLNKSDNNSATELNGVRYGLHRLKNKQIQAYLLEYPRISVISKEIVHCTCLYLFNDQ</sequence>
<dbReference type="EMBL" id="CAJNOK010024690">
    <property type="protein sequence ID" value="CAF1380166.1"/>
    <property type="molecule type" value="Genomic_DNA"/>
</dbReference>
<dbReference type="Proteomes" id="UP000682733">
    <property type="component" value="Unassembled WGS sequence"/>
</dbReference>
<evidence type="ECO:0000313" key="2">
    <source>
        <dbReference type="EMBL" id="CAF4188515.1"/>
    </source>
</evidence>
<comment type="caution">
    <text evidence="2">The sequence shown here is derived from an EMBL/GenBank/DDBJ whole genome shotgun (WGS) entry which is preliminary data.</text>
</comment>
<dbReference type="Proteomes" id="UP000677228">
    <property type="component" value="Unassembled WGS sequence"/>
</dbReference>
<dbReference type="PANTHER" id="PTHR46579">
    <property type="entry name" value="F5/8 TYPE C DOMAIN-CONTAINING PROTEIN-RELATED"/>
    <property type="match status" value="1"/>
</dbReference>
<dbReference type="AlphaFoldDB" id="A0A8S2S8W9"/>
<feature type="non-terminal residue" evidence="2">
    <location>
        <position position="1"/>
    </location>
</feature>
<reference evidence="2" key="1">
    <citation type="submission" date="2021-02" db="EMBL/GenBank/DDBJ databases">
        <authorList>
            <person name="Nowell W R."/>
        </authorList>
    </citation>
    <scope>NUCLEOTIDE SEQUENCE</scope>
</reference>
<evidence type="ECO:0000313" key="1">
    <source>
        <dbReference type="EMBL" id="CAF1380166.1"/>
    </source>
</evidence>
<name>A0A8S2S8W9_9BILA</name>
<proteinExistence type="predicted"/>
<dbReference type="EMBL" id="CAJOBA010046371">
    <property type="protein sequence ID" value="CAF4188515.1"/>
    <property type="molecule type" value="Genomic_DNA"/>
</dbReference>
<evidence type="ECO:0000313" key="3">
    <source>
        <dbReference type="Proteomes" id="UP000682733"/>
    </source>
</evidence>